<organism evidence="2 3">
    <name type="scientific">Actinacidiphila bryophytorum</name>
    <dbReference type="NCBI Taxonomy" id="1436133"/>
    <lineage>
        <taxon>Bacteria</taxon>
        <taxon>Bacillati</taxon>
        <taxon>Actinomycetota</taxon>
        <taxon>Actinomycetes</taxon>
        <taxon>Kitasatosporales</taxon>
        <taxon>Streptomycetaceae</taxon>
        <taxon>Actinacidiphila</taxon>
    </lineage>
</organism>
<evidence type="ECO:0000256" key="1">
    <source>
        <dbReference type="SAM" id="SignalP"/>
    </source>
</evidence>
<reference evidence="2" key="1">
    <citation type="submission" date="2021-06" db="EMBL/GenBank/DDBJ databases">
        <authorList>
            <person name="Arsene-Ploetze F."/>
        </authorList>
    </citation>
    <scope>NUCLEOTIDE SEQUENCE</scope>
    <source>
        <strain evidence="2">SBRY1</strain>
    </source>
</reference>
<feature type="chain" id="PRO_5040830654" evidence="1">
    <location>
        <begin position="31"/>
        <end position="185"/>
    </location>
</feature>
<evidence type="ECO:0000313" key="3">
    <source>
        <dbReference type="Proteomes" id="UP001153328"/>
    </source>
</evidence>
<dbReference type="Proteomes" id="UP001153328">
    <property type="component" value="Unassembled WGS sequence"/>
</dbReference>
<gene>
    <name evidence="2" type="ORF">SBRY_40887</name>
</gene>
<name>A0A9W4H3Y5_9ACTN</name>
<dbReference type="AlphaFoldDB" id="A0A9W4H3Y5"/>
<keyword evidence="1" id="KW-0732">Signal</keyword>
<accession>A0A9W4H3Y5</accession>
<dbReference type="RefSeq" id="WP_205047784.1">
    <property type="nucleotide sequence ID" value="NZ_CAJVAX010000018.1"/>
</dbReference>
<protein>
    <submittedName>
        <fullName evidence="2">Uncharacterized protein</fullName>
    </submittedName>
</protein>
<keyword evidence="3" id="KW-1185">Reference proteome</keyword>
<proteinExistence type="predicted"/>
<evidence type="ECO:0000313" key="2">
    <source>
        <dbReference type="EMBL" id="CAG7648270.1"/>
    </source>
</evidence>
<comment type="caution">
    <text evidence="2">The sequence shown here is derived from an EMBL/GenBank/DDBJ whole genome shotgun (WGS) entry which is preliminary data.</text>
</comment>
<sequence length="185" mass="18702">MIGSKRLTVWAGLAALALAGVTLTATPARAAGGTISCTGWSYTTYSPGLTSTVRPTTVTVAGRLNVVGPHSPTGSCLALGSSATSGTRDVTALLDVSCNAILTETGTETIIWDDGQSTSFTFTATAAHIASDTVLTETGTVTSGEFLGEKVVETFTAANLAFADCATDTGVTSLDYATVLTILPL</sequence>
<dbReference type="EMBL" id="CAJVAX010000018">
    <property type="protein sequence ID" value="CAG7648270.1"/>
    <property type="molecule type" value="Genomic_DNA"/>
</dbReference>
<feature type="signal peptide" evidence="1">
    <location>
        <begin position="1"/>
        <end position="30"/>
    </location>
</feature>